<keyword evidence="8" id="KW-1185">Reference proteome</keyword>
<name>A0A178Z5Q5_9EURO</name>
<keyword evidence="5 6" id="KW-0472">Membrane</keyword>
<evidence type="ECO:0000313" key="7">
    <source>
        <dbReference type="EMBL" id="OAP54851.1"/>
    </source>
</evidence>
<accession>A0A178Z5Q5</accession>
<comment type="caution">
    <text evidence="7">The sequence shown here is derived from an EMBL/GenBank/DDBJ whole genome shotgun (WGS) entry which is preliminary data.</text>
</comment>
<organism evidence="7 8">
    <name type="scientific">Fonsecaea erecta</name>
    <dbReference type="NCBI Taxonomy" id="1367422"/>
    <lineage>
        <taxon>Eukaryota</taxon>
        <taxon>Fungi</taxon>
        <taxon>Dikarya</taxon>
        <taxon>Ascomycota</taxon>
        <taxon>Pezizomycotina</taxon>
        <taxon>Eurotiomycetes</taxon>
        <taxon>Chaetothyriomycetidae</taxon>
        <taxon>Chaetothyriales</taxon>
        <taxon>Herpotrichiellaceae</taxon>
        <taxon>Fonsecaea</taxon>
    </lineage>
</organism>
<comment type="subcellular location">
    <subcellularLocation>
        <location evidence="1">Membrane</location>
        <topology evidence="1">Multi-pass membrane protein</topology>
    </subcellularLocation>
</comment>
<dbReference type="InterPro" id="IPR036259">
    <property type="entry name" value="MFS_trans_sf"/>
</dbReference>
<evidence type="ECO:0000256" key="2">
    <source>
        <dbReference type="ARBA" id="ARBA00022448"/>
    </source>
</evidence>
<dbReference type="GO" id="GO:0005886">
    <property type="term" value="C:plasma membrane"/>
    <property type="evidence" value="ECO:0007669"/>
    <property type="project" value="TreeGrafter"/>
</dbReference>
<sequence length="133" mass="14291">MAYLLPLSILTLLAYGWVLQYHLHPSVPLVLQFFTGGAMTVVFNACGTLLVDLHPTRPLTAQAALNLLRCALAAAGLAALQPLIDAIGPGWCYTVIALVTGGVASTCVVIGRIWGDIWRIRRHDKQRSITEAG</sequence>
<feature type="transmembrane region" description="Helical" evidence="6">
    <location>
        <begin position="90"/>
        <end position="115"/>
    </location>
</feature>
<keyword evidence="3 6" id="KW-0812">Transmembrane</keyword>
<dbReference type="OrthoDB" id="4159967at2759"/>
<dbReference type="GeneID" id="30015467"/>
<evidence type="ECO:0000256" key="4">
    <source>
        <dbReference type="ARBA" id="ARBA00022989"/>
    </source>
</evidence>
<reference evidence="7 8" key="1">
    <citation type="submission" date="2016-04" db="EMBL/GenBank/DDBJ databases">
        <title>Draft genome of Fonsecaea erecta CBS 125763.</title>
        <authorList>
            <person name="Weiss V.A."/>
            <person name="Vicente V.A."/>
            <person name="Raittz R.T."/>
            <person name="Moreno L.F."/>
            <person name="De Souza E.M."/>
            <person name="Pedrosa F.O."/>
            <person name="Steffens M.B."/>
            <person name="Faoro H."/>
            <person name="Tadra-Sfeir M.Z."/>
            <person name="Najafzadeh M.J."/>
            <person name="Felipe M.S."/>
            <person name="Teixeira M."/>
            <person name="Sun J."/>
            <person name="Xi L."/>
            <person name="Gomes R."/>
            <person name="De Azevedo C.M."/>
            <person name="Salgado C.G."/>
            <person name="Da Silva M.B."/>
            <person name="Nascimento M.F."/>
            <person name="Queiroz-Telles F."/>
            <person name="Attili D.S."/>
            <person name="Gorbushina A."/>
        </authorList>
    </citation>
    <scope>NUCLEOTIDE SEQUENCE [LARGE SCALE GENOMIC DNA]</scope>
    <source>
        <strain evidence="7 8">CBS 125763</strain>
    </source>
</reference>
<evidence type="ECO:0008006" key="9">
    <source>
        <dbReference type="Google" id="ProtNLM"/>
    </source>
</evidence>
<evidence type="ECO:0000313" key="8">
    <source>
        <dbReference type="Proteomes" id="UP000078343"/>
    </source>
</evidence>
<dbReference type="STRING" id="1367422.A0A178Z5Q5"/>
<dbReference type="PANTHER" id="PTHR23502:SF51">
    <property type="entry name" value="QUINIDINE RESISTANCE PROTEIN 1-RELATED"/>
    <property type="match status" value="1"/>
</dbReference>
<dbReference type="EMBL" id="LVYI01000013">
    <property type="protein sequence ID" value="OAP54851.1"/>
    <property type="molecule type" value="Genomic_DNA"/>
</dbReference>
<feature type="transmembrane region" description="Helical" evidence="6">
    <location>
        <begin position="30"/>
        <end position="51"/>
    </location>
</feature>
<dbReference type="RefSeq" id="XP_018688218.1">
    <property type="nucleotide sequence ID" value="XM_018842805.1"/>
</dbReference>
<feature type="transmembrane region" description="Helical" evidence="6">
    <location>
        <begin position="63"/>
        <end position="84"/>
    </location>
</feature>
<dbReference type="Proteomes" id="UP000078343">
    <property type="component" value="Unassembled WGS sequence"/>
</dbReference>
<evidence type="ECO:0000256" key="1">
    <source>
        <dbReference type="ARBA" id="ARBA00004141"/>
    </source>
</evidence>
<evidence type="ECO:0000256" key="6">
    <source>
        <dbReference type="SAM" id="Phobius"/>
    </source>
</evidence>
<dbReference type="SUPFAM" id="SSF103473">
    <property type="entry name" value="MFS general substrate transporter"/>
    <property type="match status" value="1"/>
</dbReference>
<evidence type="ECO:0000256" key="3">
    <source>
        <dbReference type="ARBA" id="ARBA00022692"/>
    </source>
</evidence>
<dbReference type="AlphaFoldDB" id="A0A178Z5Q5"/>
<dbReference type="GO" id="GO:0022857">
    <property type="term" value="F:transmembrane transporter activity"/>
    <property type="evidence" value="ECO:0007669"/>
    <property type="project" value="TreeGrafter"/>
</dbReference>
<protein>
    <recommendedName>
        <fullName evidence="9">Major facilitator superfamily (MFS) profile domain-containing protein</fullName>
    </recommendedName>
</protein>
<evidence type="ECO:0000256" key="5">
    <source>
        <dbReference type="ARBA" id="ARBA00023136"/>
    </source>
</evidence>
<keyword evidence="2" id="KW-0813">Transport</keyword>
<dbReference type="PANTHER" id="PTHR23502">
    <property type="entry name" value="MAJOR FACILITATOR SUPERFAMILY"/>
    <property type="match status" value="1"/>
</dbReference>
<keyword evidence="4 6" id="KW-1133">Transmembrane helix</keyword>
<gene>
    <name evidence="7" type="ORF">AYL99_11299</name>
</gene>
<proteinExistence type="predicted"/>